<sequence length="67" mass="7841">MARARVRSAWAMDVRGLRVTYPSEGIAPLELDRPHRRNALDRAQIRAVRSPEFGRRWAEWSRAVRGR</sequence>
<evidence type="ECO:0000313" key="1">
    <source>
        <dbReference type="EMBL" id="GES24357.1"/>
    </source>
</evidence>
<keyword evidence="2" id="KW-1185">Reference proteome</keyword>
<reference evidence="1 2" key="1">
    <citation type="submission" date="2019-10" db="EMBL/GenBank/DDBJ databases">
        <title>Whole genome shotgun sequence of Acrocarpospora pleiomorpha NBRC 16267.</title>
        <authorList>
            <person name="Ichikawa N."/>
            <person name="Kimura A."/>
            <person name="Kitahashi Y."/>
            <person name="Komaki H."/>
            <person name="Oguchi A."/>
        </authorList>
    </citation>
    <scope>NUCLEOTIDE SEQUENCE [LARGE SCALE GENOMIC DNA]</scope>
    <source>
        <strain evidence="1 2">NBRC 16267</strain>
    </source>
</reference>
<name>A0A5M3XSS6_9ACTN</name>
<dbReference type="AlphaFoldDB" id="A0A5M3XSS6"/>
<dbReference type="EMBL" id="BLAF01000051">
    <property type="protein sequence ID" value="GES24357.1"/>
    <property type="molecule type" value="Genomic_DNA"/>
</dbReference>
<proteinExistence type="predicted"/>
<comment type="caution">
    <text evidence="1">The sequence shown here is derived from an EMBL/GenBank/DDBJ whole genome shotgun (WGS) entry which is preliminary data.</text>
</comment>
<gene>
    <name evidence="1" type="ORF">Aple_072560</name>
</gene>
<accession>A0A5M3XSS6</accession>
<evidence type="ECO:0000313" key="2">
    <source>
        <dbReference type="Proteomes" id="UP000377595"/>
    </source>
</evidence>
<dbReference type="Proteomes" id="UP000377595">
    <property type="component" value="Unassembled WGS sequence"/>
</dbReference>
<organism evidence="1 2">
    <name type="scientific">Acrocarpospora pleiomorpha</name>
    <dbReference type="NCBI Taxonomy" id="90975"/>
    <lineage>
        <taxon>Bacteria</taxon>
        <taxon>Bacillati</taxon>
        <taxon>Actinomycetota</taxon>
        <taxon>Actinomycetes</taxon>
        <taxon>Streptosporangiales</taxon>
        <taxon>Streptosporangiaceae</taxon>
        <taxon>Acrocarpospora</taxon>
    </lineage>
</organism>
<protein>
    <submittedName>
        <fullName evidence="1">Uncharacterized protein</fullName>
    </submittedName>
</protein>